<evidence type="ECO:0000313" key="3">
    <source>
        <dbReference type="Proteomes" id="UP001476798"/>
    </source>
</evidence>
<accession>A0ABV0PW63</accession>
<feature type="region of interest" description="Disordered" evidence="1">
    <location>
        <begin position="64"/>
        <end position="88"/>
    </location>
</feature>
<protein>
    <submittedName>
        <fullName evidence="2">Uncharacterized protein</fullName>
    </submittedName>
</protein>
<name>A0ABV0PW63_9TELE</name>
<reference evidence="2 3" key="1">
    <citation type="submission" date="2021-06" db="EMBL/GenBank/DDBJ databases">
        <authorList>
            <person name="Palmer J.M."/>
        </authorList>
    </citation>
    <scope>NUCLEOTIDE SEQUENCE [LARGE SCALE GENOMIC DNA]</scope>
    <source>
        <strain evidence="2 3">GA_2019</strain>
        <tissue evidence="2">Muscle</tissue>
    </source>
</reference>
<comment type="caution">
    <text evidence="2">The sequence shown here is derived from an EMBL/GenBank/DDBJ whole genome shotgun (WGS) entry which is preliminary data.</text>
</comment>
<dbReference type="Proteomes" id="UP001476798">
    <property type="component" value="Unassembled WGS sequence"/>
</dbReference>
<evidence type="ECO:0000313" key="2">
    <source>
        <dbReference type="EMBL" id="MEQ2187658.1"/>
    </source>
</evidence>
<organism evidence="2 3">
    <name type="scientific">Goodea atripinnis</name>
    <dbReference type="NCBI Taxonomy" id="208336"/>
    <lineage>
        <taxon>Eukaryota</taxon>
        <taxon>Metazoa</taxon>
        <taxon>Chordata</taxon>
        <taxon>Craniata</taxon>
        <taxon>Vertebrata</taxon>
        <taxon>Euteleostomi</taxon>
        <taxon>Actinopterygii</taxon>
        <taxon>Neopterygii</taxon>
        <taxon>Teleostei</taxon>
        <taxon>Neoteleostei</taxon>
        <taxon>Acanthomorphata</taxon>
        <taxon>Ovalentaria</taxon>
        <taxon>Atherinomorphae</taxon>
        <taxon>Cyprinodontiformes</taxon>
        <taxon>Goodeidae</taxon>
        <taxon>Goodea</taxon>
    </lineage>
</organism>
<evidence type="ECO:0000256" key="1">
    <source>
        <dbReference type="SAM" id="MobiDB-lite"/>
    </source>
</evidence>
<keyword evidence="3" id="KW-1185">Reference proteome</keyword>
<proteinExistence type="predicted"/>
<sequence>MLIFCITVWYGNCSVADQKVKSAFTPITLLGLHFLLLGTFTGSDVLGGQLTLGNPATEHIDCLSSPLGGTTETSGPEQPGSGRAPPQPFCTTVHTITIPNC</sequence>
<feature type="compositionally biased region" description="Polar residues" evidence="1">
    <location>
        <begin position="67"/>
        <end position="76"/>
    </location>
</feature>
<dbReference type="EMBL" id="JAHRIO010090298">
    <property type="protein sequence ID" value="MEQ2187658.1"/>
    <property type="molecule type" value="Genomic_DNA"/>
</dbReference>
<gene>
    <name evidence="2" type="ORF">GOODEAATRI_006903</name>
</gene>